<reference evidence="1" key="2">
    <citation type="submission" date="2020-11" db="EMBL/GenBank/DDBJ databases">
        <title>Description of novel Gluconobacter species.</title>
        <authorList>
            <person name="Cleenwerck I."/>
            <person name="Cnockaert M."/>
            <person name="Borremans W."/>
            <person name="Wieme A.D."/>
            <person name="De Vuyst L."/>
            <person name="Vandamme P."/>
        </authorList>
    </citation>
    <scope>NUCLEOTIDE SEQUENCE</scope>
    <source>
        <strain evidence="1">R71697</strain>
    </source>
</reference>
<evidence type="ECO:0000313" key="1">
    <source>
        <dbReference type="EMBL" id="MBF0872110.1"/>
    </source>
</evidence>
<comment type="caution">
    <text evidence="1">The sequence shown here is derived from an EMBL/GenBank/DDBJ whole genome shotgun (WGS) entry which is preliminary data.</text>
</comment>
<protein>
    <submittedName>
        <fullName evidence="1">Uncharacterized protein</fullName>
    </submittedName>
</protein>
<dbReference type="EMBL" id="JABCQN010000013">
    <property type="protein sequence ID" value="MBF0872110.1"/>
    <property type="molecule type" value="Genomic_DNA"/>
</dbReference>
<name>A0A9Q2FP33_GLUJA</name>
<sequence length="90" mass="10132">MHPSKVLSPKSHIAPSSLKVFYIHPDGWWSLARMHYDGEERIGIRWNGEIDNPSDLGHPVSTGHATWFLLPTELGEPVAQLATLFSKSRE</sequence>
<evidence type="ECO:0000313" key="2">
    <source>
        <dbReference type="Proteomes" id="UP000661006"/>
    </source>
</evidence>
<dbReference type="Proteomes" id="UP000661006">
    <property type="component" value="Unassembled WGS sequence"/>
</dbReference>
<dbReference type="AlphaFoldDB" id="A0A9Q2FP33"/>
<gene>
    <name evidence="1" type="ORF">HKD32_14910</name>
</gene>
<organism evidence="1 2">
    <name type="scientific">Gluconobacter japonicus</name>
    <dbReference type="NCBI Taxonomy" id="376620"/>
    <lineage>
        <taxon>Bacteria</taxon>
        <taxon>Pseudomonadati</taxon>
        <taxon>Pseudomonadota</taxon>
        <taxon>Alphaproteobacteria</taxon>
        <taxon>Acetobacterales</taxon>
        <taxon>Acetobacteraceae</taxon>
        <taxon>Gluconobacter</taxon>
    </lineage>
</organism>
<dbReference type="GeneID" id="81475983"/>
<dbReference type="RefSeq" id="WP_040133476.1">
    <property type="nucleotide sequence ID" value="NZ_JABCQN010000013.1"/>
</dbReference>
<proteinExistence type="predicted"/>
<reference evidence="1" key="1">
    <citation type="submission" date="2020-04" db="EMBL/GenBank/DDBJ databases">
        <authorList>
            <person name="Sombolestani A."/>
        </authorList>
    </citation>
    <scope>NUCLEOTIDE SEQUENCE</scope>
    <source>
        <strain evidence="1">R71697</strain>
    </source>
</reference>
<accession>A0A9Q2FP33</accession>